<dbReference type="InterPro" id="IPR030386">
    <property type="entry name" value="G_GB1_RHD3_dom"/>
</dbReference>
<dbReference type="FunFam" id="3.40.50.300:FF:000727">
    <property type="entry name" value="Protein SEY1 homolog"/>
    <property type="match status" value="1"/>
</dbReference>
<evidence type="ECO:0000259" key="10">
    <source>
        <dbReference type="PROSITE" id="PS51715"/>
    </source>
</evidence>
<name>A0A1Y1UCF7_9TREE</name>
<keyword evidence="7 8" id="KW-0472">Membrane</keyword>
<evidence type="ECO:0000313" key="11">
    <source>
        <dbReference type="EMBL" id="ORX35730.1"/>
    </source>
</evidence>
<evidence type="ECO:0000256" key="3">
    <source>
        <dbReference type="ARBA" id="ARBA00022801"/>
    </source>
</evidence>
<keyword evidence="6 8" id="KW-0342">GTP-binding</keyword>
<keyword evidence="4 8" id="KW-0256">Endoplasmic reticulum</keyword>
<dbReference type="PANTHER" id="PTHR45923">
    <property type="entry name" value="PROTEIN SEY1"/>
    <property type="match status" value="1"/>
</dbReference>
<feature type="transmembrane region" description="Helical" evidence="9">
    <location>
        <begin position="675"/>
        <end position="696"/>
    </location>
</feature>
<gene>
    <name evidence="8" type="primary">SEY1</name>
    <name evidence="11" type="ORF">BD324DRAFT_631424</name>
</gene>
<feature type="topological domain" description="Cytoplasmic" evidence="8">
    <location>
        <begin position="720"/>
        <end position="799"/>
    </location>
</feature>
<comment type="subcellular location">
    <subcellularLocation>
        <location evidence="8">Endoplasmic reticulum membrane</location>
        <topology evidence="8">Multi-pass membrane protein</topology>
    </subcellularLocation>
    <text evidence="8">Enriched in the cortical ER. Concentrated in punctae along the ER tubules.</text>
</comment>
<dbReference type="STRING" id="4999.A0A1Y1UCF7"/>
<dbReference type="AlphaFoldDB" id="A0A1Y1UCF7"/>
<evidence type="ECO:0000313" key="12">
    <source>
        <dbReference type="Proteomes" id="UP000193218"/>
    </source>
</evidence>
<keyword evidence="3 8" id="KW-0378">Hydrolase</keyword>
<dbReference type="FunCoup" id="A0A1Y1UCF7">
    <property type="interactions" value="130"/>
</dbReference>
<dbReference type="GO" id="GO:0005789">
    <property type="term" value="C:endoplasmic reticulum membrane"/>
    <property type="evidence" value="ECO:0007669"/>
    <property type="project" value="UniProtKB-SubCell"/>
</dbReference>
<keyword evidence="2 8" id="KW-0547">Nucleotide-binding</keyword>
<dbReference type="GO" id="GO:0003924">
    <property type="term" value="F:GTPase activity"/>
    <property type="evidence" value="ECO:0007669"/>
    <property type="project" value="UniProtKB-UniRule"/>
</dbReference>
<feature type="binding site" evidence="8">
    <location>
        <begin position="49"/>
        <end position="56"/>
    </location>
    <ligand>
        <name>GTP</name>
        <dbReference type="ChEBI" id="CHEBI:37565"/>
    </ligand>
</feature>
<dbReference type="Gene3D" id="3.40.50.300">
    <property type="entry name" value="P-loop containing nucleotide triphosphate hydrolases"/>
    <property type="match status" value="1"/>
</dbReference>
<dbReference type="InterPro" id="IPR008803">
    <property type="entry name" value="RHD3/Sey1"/>
</dbReference>
<dbReference type="PANTHER" id="PTHR45923:SF2">
    <property type="entry name" value="PROTEIN SEY1"/>
    <property type="match status" value="1"/>
</dbReference>
<dbReference type="GO" id="GO:0005525">
    <property type="term" value="F:GTP binding"/>
    <property type="evidence" value="ECO:0007669"/>
    <property type="project" value="UniProtKB-UniRule"/>
</dbReference>
<feature type="topological domain" description="Cytoplasmic" evidence="8">
    <location>
        <begin position="1"/>
        <end position="674"/>
    </location>
</feature>
<dbReference type="GO" id="GO:0016320">
    <property type="term" value="P:endoplasmic reticulum membrane fusion"/>
    <property type="evidence" value="ECO:0007669"/>
    <property type="project" value="TreeGrafter"/>
</dbReference>
<dbReference type="InterPro" id="IPR027417">
    <property type="entry name" value="P-loop_NTPase"/>
</dbReference>
<reference evidence="11 12" key="1">
    <citation type="submission" date="2017-03" db="EMBL/GenBank/DDBJ databases">
        <title>Widespread Adenine N6-methylation of Active Genes in Fungi.</title>
        <authorList>
            <consortium name="DOE Joint Genome Institute"/>
            <person name="Mondo S.J."/>
            <person name="Dannebaum R.O."/>
            <person name="Kuo R.C."/>
            <person name="Louie K.B."/>
            <person name="Bewick A.J."/>
            <person name="Labutti K."/>
            <person name="Haridas S."/>
            <person name="Kuo A."/>
            <person name="Salamov A."/>
            <person name="Ahrendt S.R."/>
            <person name="Lau R."/>
            <person name="Bowen B.P."/>
            <person name="Lipzen A."/>
            <person name="Sullivan W."/>
            <person name="Andreopoulos W.B."/>
            <person name="Clum A."/>
            <person name="Lindquist E."/>
            <person name="Daum C."/>
            <person name="Northen T.R."/>
            <person name="Ramamoorthy G."/>
            <person name="Schmitz R.J."/>
            <person name="Gryganskyi A."/>
            <person name="Culley D."/>
            <person name="Magnuson J."/>
            <person name="James T.Y."/>
            <person name="O'Malley M.A."/>
            <person name="Stajich J.E."/>
            <person name="Spatafora J.W."/>
            <person name="Visel A."/>
            <person name="Grigoriev I.V."/>
        </authorList>
    </citation>
    <scope>NUCLEOTIDE SEQUENCE [LARGE SCALE GENOMIC DNA]</scope>
    <source>
        <strain evidence="11 12">NRRL Y-17943</strain>
    </source>
</reference>
<feature type="domain" description="GB1/RHD3-type G" evidence="10">
    <location>
        <begin position="39"/>
        <end position="263"/>
    </location>
</feature>
<feature type="topological domain" description="Lumenal" evidence="8">
    <location>
        <begin position="696"/>
        <end position="698"/>
    </location>
</feature>
<dbReference type="SUPFAM" id="SSF52540">
    <property type="entry name" value="P-loop containing nucleoside triphosphate hydrolases"/>
    <property type="match status" value="1"/>
</dbReference>
<keyword evidence="5 8" id="KW-1133">Transmembrane helix</keyword>
<proteinExistence type="inferred from homology"/>
<dbReference type="InterPro" id="IPR046758">
    <property type="entry name" value="Sey1/RHD3-like_3HB"/>
</dbReference>
<protein>
    <submittedName>
        <fullName evidence="11">RHD3/Sey1</fullName>
    </submittedName>
</protein>
<sequence>MLQATNKAGDGRLQVVNEDQQFTDQLSNYLGKWGMIDKGFAYDVVAVFGSQSTGKSTLLNRLFGTSFQEMNESKRQQTTKGIWMCPSAYSSTLVMDVEGTDGRERGEDQDFQRKSALFSLASTEVLIVNLWEHQIGLYQGANMALLKTVFEVNLGLFGGGGDEANKAKPKEKTLVLFVIRDHVGATPMENLTATLTQDMDKLWDGLSKPEHLAEAALHDYFDLSFAALPHKILMPEKFESAVVELRKRFTDRSREDYVFQPTYHKRIPADGISFYMEGIWQQVLTNKDLDLPTQQELLAQFRCDEIAAGVIEAFSSSSKPVRKPVETGLVIQHLGAMMNDWLHIALGKFDKDASRYHTGVYQRKRSDLLTTLHASLLPLYLGQLKNLHKQISAQYVKDLTAGLKEPNYDFAKVVLTAHVKARADFQAGAKATKVDETSWTDEQELASLEEDLKVIADRLRADETKKMVNAIERTVRRHLVEPVEIAMSQPKPEMWDVILETYAKVLSEAEESYLSKAQGYNCSEEENDVALMSLRARTWLVLRRKLEEQASDATMRNTLRTAFEDRFRYDDQGLPRVWKPDDDIETAFKKAKDETLNLLPLFADIKPTNPKLAPSIPTPEPSFDADADPVSFDASTALNLLSPAKLVSLETRFKRDADAAYVEAKRSMVSSVAQIPLWMYGVLVALGWNEAMAVLFNPLYFAMLLVLGATGYIILQLGLAGPILQILRTVIAEIRRIAVNKLREAFAENPEAQRILSKHGVPVSSSRNLSETSYNADIGTMENEAKTKGDLLAAQYVEK</sequence>
<evidence type="ECO:0000256" key="7">
    <source>
        <dbReference type="ARBA" id="ARBA00023136"/>
    </source>
</evidence>
<keyword evidence="1 8" id="KW-0812">Transmembrane</keyword>
<evidence type="ECO:0000256" key="6">
    <source>
        <dbReference type="ARBA" id="ARBA00023134"/>
    </source>
</evidence>
<evidence type="ECO:0000256" key="4">
    <source>
        <dbReference type="ARBA" id="ARBA00022824"/>
    </source>
</evidence>
<keyword evidence="12" id="KW-1185">Reference proteome</keyword>
<dbReference type="PROSITE" id="PS51715">
    <property type="entry name" value="G_GB1_RHD3"/>
    <property type="match status" value="1"/>
</dbReference>
<evidence type="ECO:0000256" key="5">
    <source>
        <dbReference type="ARBA" id="ARBA00022989"/>
    </source>
</evidence>
<evidence type="ECO:0000256" key="2">
    <source>
        <dbReference type="ARBA" id="ARBA00022741"/>
    </source>
</evidence>
<dbReference type="OrthoDB" id="1597724at2759"/>
<dbReference type="HAMAP" id="MF_03109">
    <property type="entry name" value="Sey1"/>
    <property type="match status" value="1"/>
</dbReference>
<comment type="similarity">
    <text evidence="8">Belongs to the TRAFAC class dynamin-like GTPase superfamily. GB1/RHD3 GTPase family. RHD3 subfamily.</text>
</comment>
<evidence type="ECO:0000256" key="1">
    <source>
        <dbReference type="ARBA" id="ARBA00022692"/>
    </source>
</evidence>
<dbReference type="Pfam" id="PF20428">
    <property type="entry name" value="Sey1_3HB"/>
    <property type="match status" value="1"/>
</dbReference>
<comment type="caution">
    <text evidence="11">The sequence shown here is derived from an EMBL/GenBank/DDBJ whole genome shotgun (WGS) entry which is preliminary data.</text>
</comment>
<evidence type="ECO:0000256" key="8">
    <source>
        <dbReference type="HAMAP-Rule" id="MF_03109"/>
    </source>
</evidence>
<evidence type="ECO:0000256" key="9">
    <source>
        <dbReference type="SAM" id="Phobius"/>
    </source>
</evidence>
<dbReference type="Pfam" id="PF05879">
    <property type="entry name" value="RHD3_GTPase"/>
    <property type="match status" value="1"/>
</dbReference>
<dbReference type="EMBL" id="NBSH01000010">
    <property type="protein sequence ID" value="ORX35730.1"/>
    <property type="molecule type" value="Genomic_DNA"/>
</dbReference>
<feature type="transmembrane region" description="Helical" evidence="9">
    <location>
        <begin position="702"/>
        <end position="727"/>
    </location>
</feature>
<dbReference type="CDD" id="cd01851">
    <property type="entry name" value="GBP"/>
    <property type="match status" value="1"/>
</dbReference>
<dbReference type="Proteomes" id="UP000193218">
    <property type="component" value="Unassembled WGS sequence"/>
</dbReference>
<accession>A0A1Y1UCF7</accession>
<dbReference type="InParanoid" id="A0A1Y1UCF7"/>
<organism evidence="11 12">
    <name type="scientific">Kockovaella imperatae</name>
    <dbReference type="NCBI Taxonomy" id="4999"/>
    <lineage>
        <taxon>Eukaryota</taxon>
        <taxon>Fungi</taxon>
        <taxon>Dikarya</taxon>
        <taxon>Basidiomycota</taxon>
        <taxon>Agaricomycotina</taxon>
        <taxon>Tremellomycetes</taxon>
        <taxon>Tremellales</taxon>
        <taxon>Cuniculitremaceae</taxon>
        <taxon>Kockovaella</taxon>
    </lineage>
</organism>